<feature type="compositionally biased region" description="Polar residues" evidence="1">
    <location>
        <begin position="1653"/>
        <end position="1669"/>
    </location>
</feature>
<evidence type="ECO:0000313" key="3">
    <source>
        <dbReference type="Proteomes" id="UP000688947"/>
    </source>
</evidence>
<dbReference type="PANTHER" id="PTHR13627">
    <property type="entry name" value="FUKUTIN RELATED PROTEIN"/>
    <property type="match status" value="1"/>
</dbReference>
<dbReference type="VEuPathDB" id="FungiDB:PC110_g4512"/>
<sequence>MQVPIADDDLMEALGYFSEDVTVPAQVSSPPLVLDADTATKSSEADATDEAMDSMLLSLDIEELLSLEEPVKVDSVSHASQEEQSSSLKKIDRRLKPYSTCKRRNRRRPKHELEYLRAKVAELQEELETLNKAGGGSPNAVGQETALATIDPNTGVSSWQEIAERQKLEVVSAIDENRRLRNRLLGQLQVARVLEAAIAQHQKETGGLAIGGVGRAMNGTDQELFAQLKSCVDKQFAEVDRELTTNGLANVLHQLSGGFKFKREANGISFRLEETRLLPFSMQSFHHAIWSCLHNRSIVKQTQAQIASQNYSNLVIQETLELPKAHRINITKRSVFRRHIEKDRVVFVWTSYVEIDGSVFVLPRWASFDPKCSPATIDVTSVNYRSDHRFYVMINDMKALSPPTFRGKHEELCTDKHAEERKFQYCLPITSQEDPVFCAGADRIDLLVRQSPLTLCRASVMHLLLSDVYEELGAAGASPDVNFTSTVDTTDGSIADAASLVGVSTITYNSDITRGGTLDAALRKKGYHLFQDVDVKSIEYSASNRFYAMLQTMEALPPPVFRGDHTALCSDNDRSGRGYRYYVDIAYSGMIASNGALSDALWKKGYHLFDFEAPIAEDYEVPYVDLYSMKTQSVGRYWKMEEARELIPSDRVEPFSQVTLNGLPYNSVHDPDYFLTQEYGSDYLIPKPRKPEDAFPDDKSRRTQATGFLVVSYNSMNKTTSSGNINQEKPFDHSLSRAFLVTLFIALKANMRGATVAILPANFKAEDQQRDLGIDGDYDTTPTKPLLPAKTRWSKSALGFLAFVALGVITLTTEMQVLPRWASFDPKCSPATIDVTSVNYRSDHRFYVMINDMKALSPPTFRGKHEELCTDKHAEERKFQYCLPITSQEDPVFCAGADRIDLLVRQSPLTLCRASVMHLLLSDVYEELGAAGASPDVNFTSSKEEATLDESATSAVMSAAGVSSIAYSGDITRGGSLDVNLRKKGYHLFLDGNDWRVCVAPTHPLASHLYDPDRKLTNAANAVPHINLVVASAEQDTSVVTPDLIQAHETCSPKVLDAKDIKYSSSDRFYTMLQTMEALPPPVFHGDHKVLCNENVVEEKLPYCLPISARSDAEFCVGADRIDLLVRQSPTTVCLESVLHLLVADITDELQAAGGSPIIILDQDGSSEALMETTNVTFSVELVNVADLKLALLRKGYHLYDEDNWRVCVAPIHPLAANLYYAEQAVLEQYTGPHLVLVPSKMTDGTSEQPLGNTESHTNVELVETEALSPDETDSPSVSESAVQETEAPTVPVTGCTPNVVDVIDDISGGEFYSMMKSSGSLPPPRFHGEHEVLCNSDNRKRREFRYCLPISGRNNSSLCANADRMDILLRQSPKKQCFASVLHMLMKDVFEELKAVGLAPILTFGTLLGAVRDGGIIPFTEDVDIAYNGRIVDGGELDDRLWRKGYHLFQYYIFRVCVAPTHPLASQLYDPEHPIAEDYAVPYVDLYSMQQEFGTSWSMQELKTRWLSNERVKPFSQVTINGEQFDTVHDPDFLLLSEYGADYMTPKPLFRRSTTPITSQDAAIMDNMPHQTGQHDSFGALDEDLLAALDDVLSFSEHNSMADAFATTDCATLGDEIDAMLSIEIQPLLSAEEKAEAAKSPATDKPAKPSALNRSSSGRNQQQQTPSNAGKKGKDVRTAPYSKANKPRRRKRPKDELDYLRAKVTDMEEELSALKKPEVGSPAAVSADVIFNGDFCVDVESSHDVLLCWKKIAERQKKEVDRSVVENLRLRAMLEGQLKVVKSLEAAIDQHQREAAQSLPTFGNGNGGLPTAMSDELMFAHLNESLEAQFAELDTVFELSGIAHANYDMNNGTKAHHDASGVSIRHETVRLLPFSMEAVHRAMWGILRYSTAKDMMLGPFQTQVVDDNRMNVTMIEKIELGKSEANIVRRFSFRRVFEKNRTVVIWSSYIEMDGSVFVRLREKGYCTSSPFSFGAGVPGSVTRMAVLASPEMTVFASPEEQKAHIGEMTELVVGTYRVSMGLMHQIIDTLLLREAMGGKSIGGEATSSVESPIATTSC</sequence>
<gene>
    <name evidence="2" type="ORF">JG687_00006266</name>
</gene>
<feature type="region of interest" description="Disordered" evidence="1">
    <location>
        <begin position="1266"/>
        <end position="1291"/>
    </location>
</feature>
<feature type="compositionally biased region" description="Polar residues" evidence="1">
    <location>
        <begin position="1275"/>
        <end position="1284"/>
    </location>
</feature>
<dbReference type="EMBL" id="JAENGZ010000253">
    <property type="protein sequence ID" value="KAG6963933.1"/>
    <property type="molecule type" value="Genomic_DNA"/>
</dbReference>
<accession>A0A8T1UJZ0</accession>
<dbReference type="OrthoDB" id="444255at2759"/>
<evidence type="ECO:0000313" key="2">
    <source>
        <dbReference type="EMBL" id="KAG6963933.1"/>
    </source>
</evidence>
<dbReference type="VEuPathDB" id="FungiDB:PC110_g4513"/>
<dbReference type="Proteomes" id="UP000688947">
    <property type="component" value="Unassembled WGS sequence"/>
</dbReference>
<feature type="region of interest" description="Disordered" evidence="1">
    <location>
        <begin position="1633"/>
        <end position="1698"/>
    </location>
</feature>
<dbReference type="VEuPathDB" id="FungiDB:PC110_g4510"/>
<proteinExistence type="predicted"/>
<organism evidence="2 3">
    <name type="scientific">Phytophthora cactorum</name>
    <dbReference type="NCBI Taxonomy" id="29920"/>
    <lineage>
        <taxon>Eukaryota</taxon>
        <taxon>Sar</taxon>
        <taxon>Stramenopiles</taxon>
        <taxon>Oomycota</taxon>
        <taxon>Peronosporomycetes</taxon>
        <taxon>Peronosporales</taxon>
        <taxon>Peronosporaceae</taxon>
        <taxon>Phytophthora</taxon>
    </lineage>
</organism>
<dbReference type="PANTHER" id="PTHR13627:SF33">
    <property type="entry name" value="LICD FAMILY PROTEIN"/>
    <property type="match status" value="1"/>
</dbReference>
<dbReference type="VEuPathDB" id="FungiDB:PC110_g4511"/>
<name>A0A8T1UJZ0_9STRA</name>
<dbReference type="InterPro" id="IPR052613">
    <property type="entry name" value="LicD_transferase"/>
</dbReference>
<reference evidence="2" key="1">
    <citation type="submission" date="2021-01" db="EMBL/GenBank/DDBJ databases">
        <title>Phytophthora aleatoria, a newly-described species from Pinus radiata is distinct from Phytophthora cactorum isolates based on comparative genomics.</title>
        <authorList>
            <person name="Mcdougal R."/>
            <person name="Panda P."/>
            <person name="Williams N."/>
            <person name="Studholme D.J."/>
        </authorList>
    </citation>
    <scope>NUCLEOTIDE SEQUENCE</scope>
    <source>
        <strain evidence="2">NZFS 3830</strain>
    </source>
</reference>
<comment type="caution">
    <text evidence="2">The sequence shown here is derived from an EMBL/GenBank/DDBJ whole genome shotgun (WGS) entry which is preliminary data.</text>
</comment>
<evidence type="ECO:0000256" key="1">
    <source>
        <dbReference type="SAM" id="MobiDB-lite"/>
    </source>
</evidence>
<protein>
    <submittedName>
        <fullName evidence="2">Uncharacterized protein</fullName>
    </submittedName>
</protein>